<feature type="compositionally biased region" description="Low complexity" evidence="1">
    <location>
        <begin position="49"/>
        <end position="68"/>
    </location>
</feature>
<keyword evidence="2" id="KW-0675">Receptor</keyword>
<keyword evidence="2" id="KW-0418">Kinase</keyword>
<feature type="region of interest" description="Disordered" evidence="1">
    <location>
        <begin position="47"/>
        <end position="68"/>
    </location>
</feature>
<comment type="caution">
    <text evidence="2">The sequence shown here is derived from an EMBL/GenBank/DDBJ whole genome shotgun (WGS) entry which is preliminary data.</text>
</comment>
<evidence type="ECO:0000256" key="1">
    <source>
        <dbReference type="SAM" id="MobiDB-lite"/>
    </source>
</evidence>
<gene>
    <name evidence="2" type="ORF">M6B38_203575</name>
</gene>
<sequence>MNNPIPSPNPQQSPSWPSTTTLLAGATPLQLHYNLCHRRAATVAPCAMPASDSSPRFPSPPHSSRSASHGIYHPNAFLPPYHPNTLRHAPLCRLPSPAIRLRTISTTPSTFTTTTIIKTLTFVGHRGCHQTTSRLYHPHLLSFMLENASRLLCQAQHRAAAVTCSNSSACSPTPPPFQTFVVISSVRSRHRRTRYSCKPSSSS</sequence>
<accession>A0AAX6E781</accession>
<evidence type="ECO:0000313" key="3">
    <source>
        <dbReference type="Proteomes" id="UP001140949"/>
    </source>
</evidence>
<keyword evidence="3" id="KW-1185">Reference proteome</keyword>
<reference evidence="2" key="2">
    <citation type="submission" date="2023-04" db="EMBL/GenBank/DDBJ databases">
        <authorList>
            <person name="Bruccoleri R.E."/>
            <person name="Oakeley E.J."/>
            <person name="Faust A.-M."/>
            <person name="Dessus-Babus S."/>
            <person name="Altorfer M."/>
            <person name="Burckhardt D."/>
            <person name="Oertli M."/>
            <person name="Naumann U."/>
            <person name="Petersen F."/>
            <person name="Wong J."/>
        </authorList>
    </citation>
    <scope>NUCLEOTIDE SEQUENCE</scope>
    <source>
        <strain evidence="2">GSM-AAB239-AS_SAM_17_03QT</strain>
        <tissue evidence="2">Leaf</tissue>
    </source>
</reference>
<organism evidence="2 3">
    <name type="scientific">Iris pallida</name>
    <name type="common">Sweet iris</name>
    <dbReference type="NCBI Taxonomy" id="29817"/>
    <lineage>
        <taxon>Eukaryota</taxon>
        <taxon>Viridiplantae</taxon>
        <taxon>Streptophyta</taxon>
        <taxon>Embryophyta</taxon>
        <taxon>Tracheophyta</taxon>
        <taxon>Spermatophyta</taxon>
        <taxon>Magnoliopsida</taxon>
        <taxon>Liliopsida</taxon>
        <taxon>Asparagales</taxon>
        <taxon>Iridaceae</taxon>
        <taxon>Iridoideae</taxon>
        <taxon>Irideae</taxon>
        <taxon>Iris</taxon>
    </lineage>
</organism>
<dbReference type="GO" id="GO:0016301">
    <property type="term" value="F:kinase activity"/>
    <property type="evidence" value="ECO:0007669"/>
    <property type="project" value="UniProtKB-KW"/>
</dbReference>
<dbReference type="EMBL" id="JANAVB010039220">
    <property type="protein sequence ID" value="KAJ6799789.1"/>
    <property type="molecule type" value="Genomic_DNA"/>
</dbReference>
<name>A0AAX6E781_IRIPA</name>
<dbReference type="AlphaFoldDB" id="A0AAX6E781"/>
<protein>
    <submittedName>
        <fullName evidence="2">Proline-rich receptor-like protein kinase PERK2</fullName>
    </submittedName>
</protein>
<evidence type="ECO:0000313" key="2">
    <source>
        <dbReference type="EMBL" id="KAJ6799789.1"/>
    </source>
</evidence>
<dbReference type="Proteomes" id="UP001140949">
    <property type="component" value="Unassembled WGS sequence"/>
</dbReference>
<keyword evidence="2" id="KW-0808">Transferase</keyword>
<reference evidence="2" key="1">
    <citation type="journal article" date="2023" name="GigaByte">
        <title>Genome assembly of the bearded iris, Iris pallida Lam.</title>
        <authorList>
            <person name="Bruccoleri R.E."/>
            <person name="Oakeley E.J."/>
            <person name="Faust A.M.E."/>
            <person name="Altorfer M."/>
            <person name="Dessus-Babus S."/>
            <person name="Burckhardt D."/>
            <person name="Oertli M."/>
            <person name="Naumann U."/>
            <person name="Petersen F."/>
            <person name="Wong J."/>
        </authorList>
    </citation>
    <scope>NUCLEOTIDE SEQUENCE</scope>
    <source>
        <strain evidence="2">GSM-AAB239-AS_SAM_17_03QT</strain>
    </source>
</reference>
<proteinExistence type="predicted"/>